<sequence>MTNETGDPVILATGGYDHTIKLWQAHIGVCTRTAPHTDSQVNALEITPDKQLIAAAGYQHIRLYDVTSSNPSPVLNYEGLSRNVTAVVKHHHLAVKSPVKASRNVNIATSSAALLARPPPAGTEDTTTAQNPGTPPENVHTWVKTSSDDSKLRHSLWFGMNC</sequence>
<keyword evidence="2" id="KW-0853">WD repeat</keyword>
<comment type="subunit">
    <text evidence="2">Part of TORC1 complex. Part of the TORC2 complex.</text>
</comment>
<comment type="caution">
    <text evidence="4">The sequence shown here is derived from an EMBL/GenBank/DDBJ whole genome shotgun (WGS) entry which is preliminary data.</text>
</comment>
<reference evidence="4" key="1">
    <citation type="submission" date="2013-04" db="EMBL/GenBank/DDBJ databases">
        <authorList>
            <person name="Qu J."/>
            <person name="Murali S.C."/>
            <person name="Bandaranaike D."/>
            <person name="Bellair M."/>
            <person name="Blankenburg K."/>
            <person name="Chao H."/>
            <person name="Dinh H."/>
            <person name="Doddapaneni H."/>
            <person name="Downs B."/>
            <person name="Dugan-Rocha S."/>
            <person name="Elkadiri S."/>
            <person name="Gnanaolivu R.D."/>
            <person name="Hernandez B."/>
            <person name="Javaid M."/>
            <person name="Jayaseelan J.C."/>
            <person name="Lee S."/>
            <person name="Li M."/>
            <person name="Ming W."/>
            <person name="Munidasa M."/>
            <person name="Muniz J."/>
            <person name="Nguyen L."/>
            <person name="Ongeri F."/>
            <person name="Osuji N."/>
            <person name="Pu L.-L."/>
            <person name="Puazo M."/>
            <person name="Qu C."/>
            <person name="Quiroz J."/>
            <person name="Raj R."/>
            <person name="Weissenberger G."/>
            <person name="Xin Y."/>
            <person name="Zou X."/>
            <person name="Han Y."/>
            <person name="Richards S."/>
            <person name="Worley K."/>
            <person name="Muzny D."/>
            <person name="Gibbs R."/>
        </authorList>
    </citation>
    <scope>NUCLEOTIDE SEQUENCE</scope>
    <source>
        <strain evidence="4">Sampled in the wild</strain>
    </source>
</reference>
<dbReference type="EMBL" id="KZ308245">
    <property type="protein sequence ID" value="KAG8225654.1"/>
    <property type="molecule type" value="Genomic_DNA"/>
</dbReference>
<protein>
    <recommendedName>
        <fullName evidence="2">Target of rapamycin complex subunit lst8</fullName>
        <shortName evidence="2">TORC subunit lst8</shortName>
    </recommendedName>
</protein>
<dbReference type="GO" id="GO:0031932">
    <property type="term" value="C:TORC2 complex"/>
    <property type="evidence" value="ECO:0007669"/>
    <property type="project" value="UniProtKB-UniRule"/>
</dbReference>
<evidence type="ECO:0000313" key="5">
    <source>
        <dbReference type="Proteomes" id="UP000792457"/>
    </source>
</evidence>
<evidence type="ECO:0000256" key="2">
    <source>
        <dbReference type="RuleBase" id="RU369068"/>
    </source>
</evidence>
<evidence type="ECO:0000313" key="4">
    <source>
        <dbReference type="EMBL" id="KAG8225654.1"/>
    </source>
</evidence>
<dbReference type="GO" id="GO:0005737">
    <property type="term" value="C:cytoplasm"/>
    <property type="evidence" value="ECO:0007669"/>
    <property type="project" value="UniProtKB-SubCell"/>
</dbReference>
<dbReference type="GO" id="GO:0032956">
    <property type="term" value="P:regulation of actin cytoskeleton organization"/>
    <property type="evidence" value="ECO:0007669"/>
    <property type="project" value="TreeGrafter"/>
</dbReference>
<proteinExistence type="inferred from homology"/>
<dbReference type="GO" id="GO:0031931">
    <property type="term" value="C:TORC1 complex"/>
    <property type="evidence" value="ECO:0007669"/>
    <property type="project" value="UniProtKB-UniRule"/>
</dbReference>
<comment type="function">
    <text evidence="2">Subunit of TORC1 and TORC2, which regulate cell growth and survival in response to nutrient and hormonal signals.</text>
</comment>
<dbReference type="InterPro" id="IPR037588">
    <property type="entry name" value="MLST8"/>
</dbReference>
<dbReference type="Proteomes" id="UP000792457">
    <property type="component" value="Unassembled WGS sequence"/>
</dbReference>
<organism evidence="4 5">
    <name type="scientific">Ladona fulva</name>
    <name type="common">Scarce chaser dragonfly</name>
    <name type="synonym">Libellula fulva</name>
    <dbReference type="NCBI Taxonomy" id="123851"/>
    <lineage>
        <taxon>Eukaryota</taxon>
        <taxon>Metazoa</taxon>
        <taxon>Ecdysozoa</taxon>
        <taxon>Arthropoda</taxon>
        <taxon>Hexapoda</taxon>
        <taxon>Insecta</taxon>
        <taxon>Pterygota</taxon>
        <taxon>Palaeoptera</taxon>
        <taxon>Odonata</taxon>
        <taxon>Epiprocta</taxon>
        <taxon>Anisoptera</taxon>
        <taxon>Libelluloidea</taxon>
        <taxon>Libellulidae</taxon>
        <taxon>Ladona</taxon>
    </lineage>
</organism>
<comment type="similarity">
    <text evidence="1 2">Belongs to the WD repeat LST8 family.</text>
</comment>
<dbReference type="OrthoDB" id="400at2759"/>
<dbReference type="InterPro" id="IPR015943">
    <property type="entry name" value="WD40/YVTN_repeat-like_dom_sf"/>
</dbReference>
<dbReference type="SUPFAM" id="SSF50978">
    <property type="entry name" value="WD40 repeat-like"/>
    <property type="match status" value="1"/>
</dbReference>
<keyword evidence="2" id="KW-0963">Cytoplasm</keyword>
<dbReference type="Pfam" id="PF00400">
    <property type="entry name" value="WD40"/>
    <property type="match status" value="2"/>
</dbReference>
<dbReference type="GO" id="GO:0031929">
    <property type="term" value="P:TOR signaling"/>
    <property type="evidence" value="ECO:0007669"/>
    <property type="project" value="UniProtKB-UniRule"/>
</dbReference>
<evidence type="ECO:0000256" key="3">
    <source>
        <dbReference type="SAM" id="MobiDB-lite"/>
    </source>
</evidence>
<keyword evidence="2" id="KW-0677">Repeat</keyword>
<dbReference type="InterPro" id="IPR001680">
    <property type="entry name" value="WD40_rpt"/>
</dbReference>
<name>A0A8K0JZX7_LADFU</name>
<accession>A0A8K0JZX7</accession>
<keyword evidence="5" id="KW-1185">Reference proteome</keyword>
<dbReference type="InterPro" id="IPR036322">
    <property type="entry name" value="WD40_repeat_dom_sf"/>
</dbReference>
<feature type="region of interest" description="Disordered" evidence="3">
    <location>
        <begin position="116"/>
        <end position="138"/>
    </location>
</feature>
<dbReference type="PANTHER" id="PTHR19842">
    <property type="entry name" value="G BETA-LIKE PROTEIN GBL"/>
    <property type="match status" value="1"/>
</dbReference>
<gene>
    <name evidence="4" type="ORF">J437_LFUL010339</name>
</gene>
<reference evidence="4" key="2">
    <citation type="submission" date="2017-10" db="EMBL/GenBank/DDBJ databases">
        <title>Ladona fulva Genome sequencing and assembly.</title>
        <authorList>
            <person name="Murali S."/>
            <person name="Richards S."/>
            <person name="Bandaranaike D."/>
            <person name="Bellair M."/>
            <person name="Blankenburg K."/>
            <person name="Chao H."/>
            <person name="Dinh H."/>
            <person name="Doddapaneni H."/>
            <person name="Dugan-Rocha S."/>
            <person name="Elkadiri S."/>
            <person name="Gnanaolivu R."/>
            <person name="Hernandez B."/>
            <person name="Skinner E."/>
            <person name="Javaid M."/>
            <person name="Lee S."/>
            <person name="Li M."/>
            <person name="Ming W."/>
            <person name="Munidasa M."/>
            <person name="Muniz J."/>
            <person name="Nguyen L."/>
            <person name="Hughes D."/>
            <person name="Osuji N."/>
            <person name="Pu L.-L."/>
            <person name="Puazo M."/>
            <person name="Qu C."/>
            <person name="Quiroz J."/>
            <person name="Raj R."/>
            <person name="Weissenberger G."/>
            <person name="Xin Y."/>
            <person name="Zou X."/>
            <person name="Han Y."/>
            <person name="Worley K."/>
            <person name="Muzny D."/>
            <person name="Gibbs R."/>
        </authorList>
    </citation>
    <scope>NUCLEOTIDE SEQUENCE</scope>
    <source>
        <strain evidence="4">Sampled in the wild</strain>
    </source>
</reference>
<evidence type="ECO:0000256" key="1">
    <source>
        <dbReference type="ARBA" id="ARBA00009890"/>
    </source>
</evidence>
<dbReference type="AlphaFoldDB" id="A0A8K0JZX7"/>
<dbReference type="PANTHER" id="PTHR19842:SF0">
    <property type="entry name" value="TARGET OF RAPAMYCIN COMPLEX SUBUNIT LST8"/>
    <property type="match status" value="1"/>
</dbReference>
<comment type="subcellular location">
    <subcellularLocation>
        <location evidence="2">Cytoplasm</location>
    </subcellularLocation>
</comment>
<dbReference type="Gene3D" id="2.130.10.10">
    <property type="entry name" value="YVTN repeat-like/Quinoprotein amine dehydrogenase"/>
    <property type="match status" value="1"/>
</dbReference>